<proteinExistence type="predicted"/>
<evidence type="ECO:0000313" key="1">
    <source>
        <dbReference type="EMBL" id="MCW5321183.1"/>
    </source>
</evidence>
<reference evidence="2" key="1">
    <citation type="submission" date="2023-07" db="EMBL/GenBank/DDBJ databases">
        <title>Verminephrobacter genomes.</title>
        <authorList>
            <person name="Lund M.B."/>
        </authorList>
    </citation>
    <scope>NUCLEOTIDE SEQUENCE [LARGE SCALE GENOMIC DNA]</scope>
    <source>
        <strain evidence="2">AtM5-05</strain>
    </source>
</reference>
<dbReference type="RefSeq" id="WP_265281810.1">
    <property type="nucleotide sequence ID" value="NZ_QZCW01000001.1"/>
</dbReference>
<sequence length="189" mass="21628">MDQNPEKKPSMAYGALPDNSMIREEGRDFSYVDTCTVLINRQDIANWELVAGFFHSTPKWFDFLAKLRDRVVWFFRLKTASGDPKRILPPYLPGQQIGFFQVIKLSDRGVLLGQDDKHLDFRTSLMMMPHPTGTVLAVSTAVETKNLLGRVYFAIVGPIHRWMVPVLLKGMVRVIEERALPPDFYANTK</sequence>
<dbReference type="Proteomes" id="UP001208935">
    <property type="component" value="Unassembled WGS sequence"/>
</dbReference>
<keyword evidence="2" id="KW-1185">Reference proteome</keyword>
<dbReference type="InterPro" id="IPR021295">
    <property type="entry name" value="DUF2867"/>
</dbReference>
<protein>
    <submittedName>
        <fullName evidence="1">DUF2867 domain-containing protein</fullName>
    </submittedName>
</protein>
<organism evidence="1 2">
    <name type="scientific">Verminephrobacter aporrectodeae subsp. tuberculatae</name>
    <dbReference type="NCBI Taxonomy" id="1110392"/>
    <lineage>
        <taxon>Bacteria</taxon>
        <taxon>Pseudomonadati</taxon>
        <taxon>Pseudomonadota</taxon>
        <taxon>Betaproteobacteria</taxon>
        <taxon>Burkholderiales</taxon>
        <taxon>Comamonadaceae</taxon>
        <taxon>Verminephrobacter</taxon>
    </lineage>
</organism>
<accession>A0ABT3KS85</accession>
<name>A0ABT3KS85_9BURK</name>
<gene>
    <name evidence="1" type="ORF">D5039_08430</name>
</gene>
<dbReference type="EMBL" id="QZCW01000001">
    <property type="protein sequence ID" value="MCW5321183.1"/>
    <property type="molecule type" value="Genomic_DNA"/>
</dbReference>
<comment type="caution">
    <text evidence="1">The sequence shown here is derived from an EMBL/GenBank/DDBJ whole genome shotgun (WGS) entry which is preliminary data.</text>
</comment>
<evidence type="ECO:0000313" key="2">
    <source>
        <dbReference type="Proteomes" id="UP001208935"/>
    </source>
</evidence>
<dbReference type="Pfam" id="PF11066">
    <property type="entry name" value="DUF2867"/>
    <property type="match status" value="1"/>
</dbReference>